<gene>
    <name evidence="2" type="ORF">KFL_009080080</name>
</gene>
<accession>A0A1Y1IUX0</accession>
<organism evidence="2 3">
    <name type="scientific">Klebsormidium nitens</name>
    <name type="common">Green alga</name>
    <name type="synonym">Ulothrix nitens</name>
    <dbReference type="NCBI Taxonomy" id="105231"/>
    <lineage>
        <taxon>Eukaryota</taxon>
        <taxon>Viridiplantae</taxon>
        <taxon>Streptophyta</taxon>
        <taxon>Klebsormidiophyceae</taxon>
        <taxon>Klebsormidiales</taxon>
        <taxon>Klebsormidiaceae</taxon>
        <taxon>Klebsormidium</taxon>
    </lineage>
</organism>
<keyword evidence="3" id="KW-1185">Reference proteome</keyword>
<evidence type="ECO:0000313" key="3">
    <source>
        <dbReference type="Proteomes" id="UP000054558"/>
    </source>
</evidence>
<protein>
    <recommendedName>
        <fullName evidence="4">TRAF-type domain-containing protein</fullName>
    </recommendedName>
</protein>
<reference evidence="2 3" key="1">
    <citation type="journal article" date="2014" name="Nat. Commun.">
        <title>Klebsormidium flaccidum genome reveals primary factors for plant terrestrial adaptation.</title>
        <authorList>
            <person name="Hori K."/>
            <person name="Maruyama F."/>
            <person name="Fujisawa T."/>
            <person name="Togashi T."/>
            <person name="Yamamoto N."/>
            <person name="Seo M."/>
            <person name="Sato S."/>
            <person name="Yamada T."/>
            <person name="Mori H."/>
            <person name="Tajima N."/>
            <person name="Moriyama T."/>
            <person name="Ikeuchi M."/>
            <person name="Watanabe M."/>
            <person name="Wada H."/>
            <person name="Kobayashi K."/>
            <person name="Saito M."/>
            <person name="Masuda T."/>
            <person name="Sasaki-Sekimoto Y."/>
            <person name="Mashiguchi K."/>
            <person name="Awai K."/>
            <person name="Shimojima M."/>
            <person name="Masuda S."/>
            <person name="Iwai M."/>
            <person name="Nobusawa T."/>
            <person name="Narise T."/>
            <person name="Kondo S."/>
            <person name="Saito H."/>
            <person name="Sato R."/>
            <person name="Murakawa M."/>
            <person name="Ihara Y."/>
            <person name="Oshima-Yamada Y."/>
            <person name="Ohtaka K."/>
            <person name="Satoh M."/>
            <person name="Sonobe K."/>
            <person name="Ishii M."/>
            <person name="Ohtani R."/>
            <person name="Kanamori-Sato M."/>
            <person name="Honoki R."/>
            <person name="Miyazaki D."/>
            <person name="Mochizuki H."/>
            <person name="Umetsu J."/>
            <person name="Higashi K."/>
            <person name="Shibata D."/>
            <person name="Kamiya Y."/>
            <person name="Sato N."/>
            <person name="Nakamura Y."/>
            <person name="Tabata S."/>
            <person name="Ida S."/>
            <person name="Kurokawa K."/>
            <person name="Ohta H."/>
        </authorList>
    </citation>
    <scope>NUCLEOTIDE SEQUENCE [LARGE SCALE GENOMIC DNA]</scope>
    <source>
        <strain evidence="2 3">NIES-2285</strain>
    </source>
</reference>
<proteinExistence type="predicted"/>
<feature type="region of interest" description="Disordered" evidence="1">
    <location>
        <begin position="34"/>
        <end position="90"/>
    </location>
</feature>
<evidence type="ECO:0000256" key="1">
    <source>
        <dbReference type="SAM" id="MobiDB-lite"/>
    </source>
</evidence>
<evidence type="ECO:0000313" key="2">
    <source>
        <dbReference type="EMBL" id="GAQ92038.1"/>
    </source>
</evidence>
<sequence length="326" mass="36511">MRPLNDPSPLLVPRRRRAGVRSHCACSGLMSRALRGKAKEATPRPHGSARPWERGATPSPQGGDRIRTQPGRMPPRLDAPPAKRKASPATVVVHDDPYSIKGFESSMYDIRCYICLGWDQKDMSRLVCLAPGQRCECRVYLCTAHVEDPDFESRCTTCKQPGGVVPDPTATALLRSTALIECESPSCPELVTLDNMETHLLSECSFNMVPCAQPGCPVRYARKDRALHERQCESTCCRFSLTAPDGTRLGCTWRGNKKDKYHHTCAIVTSARFNVVQDCYECMMRHVAAREETIKEKETTIDILRKAMDSAGVYNSDGFQYELYEY</sequence>
<evidence type="ECO:0008006" key="4">
    <source>
        <dbReference type="Google" id="ProtNLM"/>
    </source>
</evidence>
<dbReference type="Gene3D" id="3.30.40.10">
    <property type="entry name" value="Zinc/RING finger domain, C3HC4 (zinc finger)"/>
    <property type="match status" value="1"/>
</dbReference>
<dbReference type="Proteomes" id="UP000054558">
    <property type="component" value="Unassembled WGS sequence"/>
</dbReference>
<dbReference type="InterPro" id="IPR013083">
    <property type="entry name" value="Znf_RING/FYVE/PHD"/>
</dbReference>
<dbReference type="AlphaFoldDB" id="A0A1Y1IUX0"/>
<dbReference type="EMBL" id="DF237857">
    <property type="protein sequence ID" value="GAQ92038.1"/>
    <property type="molecule type" value="Genomic_DNA"/>
</dbReference>
<name>A0A1Y1IUX0_KLENI</name>
<feature type="region of interest" description="Disordered" evidence="1">
    <location>
        <begin position="1"/>
        <end position="22"/>
    </location>
</feature>